<keyword evidence="2" id="KW-1185">Reference proteome</keyword>
<sequence length="65" mass="7038">VFSDGNNFGTYAVAGKKSDFVGFFGGRGGGGTSQGSWFFRRGRAKLEGSCMEELCLKTSRHYFGL</sequence>
<dbReference type="Proteomes" id="UP000265520">
    <property type="component" value="Unassembled WGS sequence"/>
</dbReference>
<feature type="non-terminal residue" evidence="1">
    <location>
        <position position="1"/>
    </location>
</feature>
<accession>A0A392UFU1</accession>
<reference evidence="1 2" key="1">
    <citation type="journal article" date="2018" name="Front. Plant Sci.">
        <title>Red Clover (Trifolium pratense) and Zigzag Clover (T. medium) - A Picture of Genomic Similarities and Differences.</title>
        <authorList>
            <person name="Dluhosova J."/>
            <person name="Istvanek J."/>
            <person name="Nedelnik J."/>
            <person name="Repkova J."/>
        </authorList>
    </citation>
    <scope>NUCLEOTIDE SEQUENCE [LARGE SCALE GENOMIC DNA]</scope>
    <source>
        <strain evidence="2">cv. 10/8</strain>
        <tissue evidence="1">Leaf</tissue>
    </source>
</reference>
<evidence type="ECO:0000313" key="1">
    <source>
        <dbReference type="EMBL" id="MCI71310.1"/>
    </source>
</evidence>
<name>A0A392UFU1_9FABA</name>
<dbReference type="EMBL" id="LXQA010793776">
    <property type="protein sequence ID" value="MCI71310.1"/>
    <property type="molecule type" value="Genomic_DNA"/>
</dbReference>
<dbReference type="AlphaFoldDB" id="A0A392UFU1"/>
<organism evidence="1 2">
    <name type="scientific">Trifolium medium</name>
    <dbReference type="NCBI Taxonomy" id="97028"/>
    <lineage>
        <taxon>Eukaryota</taxon>
        <taxon>Viridiplantae</taxon>
        <taxon>Streptophyta</taxon>
        <taxon>Embryophyta</taxon>
        <taxon>Tracheophyta</taxon>
        <taxon>Spermatophyta</taxon>
        <taxon>Magnoliopsida</taxon>
        <taxon>eudicotyledons</taxon>
        <taxon>Gunneridae</taxon>
        <taxon>Pentapetalae</taxon>
        <taxon>rosids</taxon>
        <taxon>fabids</taxon>
        <taxon>Fabales</taxon>
        <taxon>Fabaceae</taxon>
        <taxon>Papilionoideae</taxon>
        <taxon>50 kb inversion clade</taxon>
        <taxon>NPAAA clade</taxon>
        <taxon>Hologalegina</taxon>
        <taxon>IRL clade</taxon>
        <taxon>Trifolieae</taxon>
        <taxon>Trifolium</taxon>
    </lineage>
</organism>
<comment type="caution">
    <text evidence="1">The sequence shown here is derived from an EMBL/GenBank/DDBJ whole genome shotgun (WGS) entry which is preliminary data.</text>
</comment>
<protein>
    <submittedName>
        <fullName evidence="1">Uncharacterized protein</fullName>
    </submittedName>
</protein>
<proteinExistence type="predicted"/>
<evidence type="ECO:0000313" key="2">
    <source>
        <dbReference type="Proteomes" id="UP000265520"/>
    </source>
</evidence>